<accession>A0A8D9DY00</accession>
<protein>
    <submittedName>
        <fullName evidence="2">Uncharacterized protein</fullName>
    </submittedName>
</protein>
<evidence type="ECO:0000313" key="2">
    <source>
        <dbReference type="EMBL" id="CAG6733407.1"/>
    </source>
</evidence>
<sequence length="128" mass="14074">MFDVLYTGRKLFMLCLSPFLYIGFMYAVFSMFGKSPVSKDVFICFVSFGAIMCLISLSISVGMSNSPIPLFLGRSDIILHTSVSFVSSSVMLLLFNSTSSSVVSMSLFVFISSKLVRILSSIESLKNV</sequence>
<proteinExistence type="predicted"/>
<dbReference type="AlphaFoldDB" id="A0A8D9DY00"/>
<keyword evidence="1" id="KW-1133">Transmembrane helix</keyword>
<dbReference type="EMBL" id="HBUF01389762">
    <property type="protein sequence ID" value="CAG6733408.1"/>
    <property type="molecule type" value="Transcribed_RNA"/>
</dbReference>
<keyword evidence="1" id="KW-0812">Transmembrane</keyword>
<organism evidence="2">
    <name type="scientific">Cacopsylla melanoneura</name>
    <dbReference type="NCBI Taxonomy" id="428564"/>
    <lineage>
        <taxon>Eukaryota</taxon>
        <taxon>Metazoa</taxon>
        <taxon>Ecdysozoa</taxon>
        <taxon>Arthropoda</taxon>
        <taxon>Hexapoda</taxon>
        <taxon>Insecta</taxon>
        <taxon>Pterygota</taxon>
        <taxon>Neoptera</taxon>
        <taxon>Paraneoptera</taxon>
        <taxon>Hemiptera</taxon>
        <taxon>Sternorrhyncha</taxon>
        <taxon>Psylloidea</taxon>
        <taxon>Psyllidae</taxon>
        <taxon>Psyllinae</taxon>
        <taxon>Cacopsylla</taxon>
    </lineage>
</organism>
<feature type="transmembrane region" description="Helical" evidence="1">
    <location>
        <begin position="41"/>
        <end position="63"/>
    </location>
</feature>
<feature type="transmembrane region" description="Helical" evidence="1">
    <location>
        <begin position="6"/>
        <end position="29"/>
    </location>
</feature>
<reference evidence="2" key="1">
    <citation type="submission" date="2021-05" db="EMBL/GenBank/DDBJ databases">
        <authorList>
            <person name="Alioto T."/>
            <person name="Alioto T."/>
            <person name="Gomez Garrido J."/>
        </authorList>
    </citation>
    <scope>NUCLEOTIDE SEQUENCE</scope>
</reference>
<evidence type="ECO:0000256" key="1">
    <source>
        <dbReference type="SAM" id="Phobius"/>
    </source>
</evidence>
<feature type="transmembrane region" description="Helical" evidence="1">
    <location>
        <begin position="83"/>
        <end position="111"/>
    </location>
</feature>
<name>A0A8D9DY00_9HEMI</name>
<dbReference type="EMBL" id="HBUF01389761">
    <property type="protein sequence ID" value="CAG6733407.1"/>
    <property type="molecule type" value="Transcribed_RNA"/>
</dbReference>
<keyword evidence="1" id="KW-0472">Membrane</keyword>